<name>X0ZII6_9ZZZZ</name>
<protein>
    <recommendedName>
        <fullName evidence="1">NAD-dependent epimerase/dehydratase domain-containing protein</fullName>
    </recommendedName>
</protein>
<gene>
    <name evidence="2" type="ORF">S01H4_21010</name>
</gene>
<sequence length="64" mass="6962">MKNCVKKCQEKKIFVTGGAGYIGSVVSEELLAQNHSVVVFDNLQKGHRKAVLSQAIFIKGDLAD</sequence>
<evidence type="ECO:0000313" key="2">
    <source>
        <dbReference type="EMBL" id="GAG69179.1"/>
    </source>
</evidence>
<proteinExistence type="predicted"/>
<dbReference type="AlphaFoldDB" id="X0ZII6"/>
<dbReference type="EMBL" id="BART01009484">
    <property type="protein sequence ID" value="GAG69179.1"/>
    <property type="molecule type" value="Genomic_DNA"/>
</dbReference>
<reference evidence="2" key="1">
    <citation type="journal article" date="2014" name="Front. Microbiol.">
        <title>High frequency of phylogenetically diverse reductive dehalogenase-homologous genes in deep subseafloor sedimentary metagenomes.</title>
        <authorList>
            <person name="Kawai M."/>
            <person name="Futagami T."/>
            <person name="Toyoda A."/>
            <person name="Takaki Y."/>
            <person name="Nishi S."/>
            <person name="Hori S."/>
            <person name="Arai W."/>
            <person name="Tsubouchi T."/>
            <person name="Morono Y."/>
            <person name="Uchiyama I."/>
            <person name="Ito T."/>
            <person name="Fujiyama A."/>
            <person name="Inagaki F."/>
            <person name="Takami H."/>
        </authorList>
    </citation>
    <scope>NUCLEOTIDE SEQUENCE</scope>
    <source>
        <strain evidence="2">Expedition CK06-06</strain>
    </source>
</reference>
<feature type="domain" description="NAD-dependent epimerase/dehydratase" evidence="1">
    <location>
        <begin position="13"/>
        <end position="64"/>
    </location>
</feature>
<dbReference type="Gene3D" id="3.40.50.720">
    <property type="entry name" value="NAD(P)-binding Rossmann-like Domain"/>
    <property type="match status" value="1"/>
</dbReference>
<comment type="caution">
    <text evidence="2">The sequence shown here is derived from an EMBL/GenBank/DDBJ whole genome shotgun (WGS) entry which is preliminary data.</text>
</comment>
<dbReference type="InterPro" id="IPR036291">
    <property type="entry name" value="NAD(P)-bd_dom_sf"/>
</dbReference>
<dbReference type="Pfam" id="PF01370">
    <property type="entry name" value="Epimerase"/>
    <property type="match status" value="1"/>
</dbReference>
<accession>X0ZII6</accession>
<organism evidence="2">
    <name type="scientific">marine sediment metagenome</name>
    <dbReference type="NCBI Taxonomy" id="412755"/>
    <lineage>
        <taxon>unclassified sequences</taxon>
        <taxon>metagenomes</taxon>
        <taxon>ecological metagenomes</taxon>
    </lineage>
</organism>
<dbReference type="SUPFAM" id="SSF51735">
    <property type="entry name" value="NAD(P)-binding Rossmann-fold domains"/>
    <property type="match status" value="1"/>
</dbReference>
<evidence type="ECO:0000259" key="1">
    <source>
        <dbReference type="Pfam" id="PF01370"/>
    </source>
</evidence>
<feature type="non-terminal residue" evidence="2">
    <location>
        <position position="64"/>
    </location>
</feature>
<dbReference type="InterPro" id="IPR001509">
    <property type="entry name" value="Epimerase_deHydtase"/>
</dbReference>